<dbReference type="GO" id="GO:0016301">
    <property type="term" value="F:kinase activity"/>
    <property type="evidence" value="ECO:0007669"/>
    <property type="project" value="UniProtKB-KW"/>
</dbReference>
<comment type="caution">
    <text evidence="11">The sequence shown here is derived from an EMBL/GenBank/DDBJ whole genome shotgun (WGS) entry which is preliminary data.</text>
</comment>
<keyword evidence="3" id="KW-0597">Phosphoprotein</keyword>
<dbReference type="PANTHER" id="PTHR24421:SF10">
    <property type="entry name" value="NITRATE_NITRITE SENSOR PROTEIN NARQ"/>
    <property type="match status" value="1"/>
</dbReference>
<evidence type="ECO:0000256" key="2">
    <source>
        <dbReference type="ARBA" id="ARBA00012438"/>
    </source>
</evidence>
<sequence>MKMREKLEASLAQSRIALPWWVAVCTNAFSALLAATAITQRAGALPPLVLVLVALLTVATSLAWLGTGRILPVWTKCVTVAAAVAILLTVPRLPDFAPIVLVVLAAEVASIARPAVAFLFLGLDLAVLGWAAAGPGLTGAAVYLAAVLLGHSGGFMLRWYVRALAAERAGRAAEREHTILTERQRIAREVHDVVAHSLSITLLHLTGARRALQQDRDVDEAIEGLTEAERVGRAAMTDIRRTVRLLSHAPAERHTLPGAGDIAGLVAHTRGAGLDIHFEQEGDAAEVPDLAGLTLYRITQESLANIAKHAPRSTARIRLHVGRNEVRLIVRNTLPDRPAEFAADGSGLTGMAARAEQIGARLRTGPDGGDWLVDLALPPAGATR</sequence>
<evidence type="ECO:0000256" key="6">
    <source>
        <dbReference type="ARBA" id="ARBA00022777"/>
    </source>
</evidence>
<evidence type="ECO:0000256" key="1">
    <source>
        <dbReference type="ARBA" id="ARBA00000085"/>
    </source>
</evidence>
<dbReference type="InterPro" id="IPR011712">
    <property type="entry name" value="Sig_transdc_His_kin_sub3_dim/P"/>
</dbReference>
<proteinExistence type="predicted"/>
<dbReference type="EC" id="2.7.13.3" evidence="2"/>
<dbReference type="SUPFAM" id="SSF55874">
    <property type="entry name" value="ATPase domain of HSP90 chaperone/DNA topoisomerase II/histidine kinase"/>
    <property type="match status" value="1"/>
</dbReference>
<evidence type="ECO:0000313" key="12">
    <source>
        <dbReference type="Proteomes" id="UP000631670"/>
    </source>
</evidence>
<evidence type="ECO:0000313" key="11">
    <source>
        <dbReference type="EMBL" id="MBE1495527.1"/>
    </source>
</evidence>
<evidence type="ECO:0000256" key="5">
    <source>
        <dbReference type="ARBA" id="ARBA00022741"/>
    </source>
</evidence>
<keyword evidence="9" id="KW-0812">Transmembrane</keyword>
<feature type="domain" description="Signal transduction histidine kinase subgroup 3 dimerisation and phosphoacceptor" evidence="10">
    <location>
        <begin position="182"/>
        <end position="248"/>
    </location>
</feature>
<accession>A0ABR9HX64</accession>
<keyword evidence="9" id="KW-1133">Transmembrane helix</keyword>
<feature type="transmembrane region" description="Helical" evidence="9">
    <location>
        <begin position="73"/>
        <end position="90"/>
    </location>
</feature>
<keyword evidence="12" id="KW-1185">Reference proteome</keyword>
<keyword evidence="7" id="KW-0067">ATP-binding</keyword>
<organism evidence="11 12">
    <name type="scientific">Amycolatopsis lexingtonensis</name>
    <dbReference type="NCBI Taxonomy" id="218822"/>
    <lineage>
        <taxon>Bacteria</taxon>
        <taxon>Bacillati</taxon>
        <taxon>Actinomycetota</taxon>
        <taxon>Actinomycetes</taxon>
        <taxon>Pseudonocardiales</taxon>
        <taxon>Pseudonocardiaceae</taxon>
        <taxon>Amycolatopsis</taxon>
    </lineage>
</organism>
<dbReference type="EMBL" id="JADBEG010000001">
    <property type="protein sequence ID" value="MBE1495527.1"/>
    <property type="molecule type" value="Genomic_DNA"/>
</dbReference>
<evidence type="ECO:0000256" key="3">
    <source>
        <dbReference type="ARBA" id="ARBA00022553"/>
    </source>
</evidence>
<keyword evidence="4" id="KW-0808">Transferase</keyword>
<dbReference type="Proteomes" id="UP000631670">
    <property type="component" value="Unassembled WGS sequence"/>
</dbReference>
<name>A0ABR9HX64_9PSEU</name>
<dbReference type="InterPro" id="IPR036890">
    <property type="entry name" value="HATPase_C_sf"/>
</dbReference>
<dbReference type="PANTHER" id="PTHR24421">
    <property type="entry name" value="NITRATE/NITRITE SENSOR PROTEIN NARX-RELATED"/>
    <property type="match status" value="1"/>
</dbReference>
<evidence type="ECO:0000259" key="10">
    <source>
        <dbReference type="Pfam" id="PF07730"/>
    </source>
</evidence>
<feature type="transmembrane region" description="Helical" evidence="9">
    <location>
        <begin position="96"/>
        <end position="112"/>
    </location>
</feature>
<keyword evidence="8" id="KW-0902">Two-component regulatory system</keyword>
<feature type="transmembrane region" description="Helical" evidence="9">
    <location>
        <begin position="44"/>
        <end position="66"/>
    </location>
</feature>
<comment type="catalytic activity">
    <reaction evidence="1">
        <text>ATP + protein L-histidine = ADP + protein N-phospho-L-histidine.</text>
        <dbReference type="EC" id="2.7.13.3"/>
    </reaction>
</comment>
<evidence type="ECO:0000256" key="9">
    <source>
        <dbReference type="SAM" id="Phobius"/>
    </source>
</evidence>
<feature type="transmembrane region" description="Helical" evidence="9">
    <location>
        <begin position="20"/>
        <end position="38"/>
    </location>
</feature>
<evidence type="ECO:0000256" key="8">
    <source>
        <dbReference type="ARBA" id="ARBA00023012"/>
    </source>
</evidence>
<dbReference type="Gene3D" id="3.30.565.10">
    <property type="entry name" value="Histidine kinase-like ATPase, C-terminal domain"/>
    <property type="match status" value="1"/>
</dbReference>
<dbReference type="Pfam" id="PF07730">
    <property type="entry name" value="HisKA_3"/>
    <property type="match status" value="1"/>
</dbReference>
<keyword evidence="5" id="KW-0547">Nucleotide-binding</keyword>
<dbReference type="Gene3D" id="1.20.5.1930">
    <property type="match status" value="1"/>
</dbReference>
<evidence type="ECO:0000256" key="7">
    <source>
        <dbReference type="ARBA" id="ARBA00022840"/>
    </source>
</evidence>
<dbReference type="InterPro" id="IPR050482">
    <property type="entry name" value="Sensor_HK_TwoCompSys"/>
</dbReference>
<reference evidence="11 12" key="1">
    <citation type="submission" date="2020-10" db="EMBL/GenBank/DDBJ databases">
        <title>Sequencing the genomes of 1000 actinobacteria strains.</title>
        <authorList>
            <person name="Klenk H.-P."/>
        </authorList>
    </citation>
    <scope>NUCLEOTIDE SEQUENCE [LARGE SCALE GENOMIC DNA]</scope>
    <source>
        <strain evidence="11 12">DSM 44653</strain>
    </source>
</reference>
<keyword evidence="6 11" id="KW-0418">Kinase</keyword>
<gene>
    <name evidence="11" type="ORF">H4696_002627</name>
</gene>
<evidence type="ECO:0000256" key="4">
    <source>
        <dbReference type="ARBA" id="ARBA00022679"/>
    </source>
</evidence>
<keyword evidence="9" id="KW-0472">Membrane</keyword>
<dbReference type="CDD" id="cd16917">
    <property type="entry name" value="HATPase_UhpB-NarQ-NarX-like"/>
    <property type="match status" value="1"/>
</dbReference>
<protein>
    <recommendedName>
        <fullName evidence="2">histidine kinase</fullName>
        <ecNumber evidence="2">2.7.13.3</ecNumber>
    </recommendedName>
</protein>